<dbReference type="AlphaFoldDB" id="A0A418NCP9"/>
<sequence>MAGAYRHLRGNEGAMEERVRILNASELPPQLDEIDQPILDQLAASRQEATLTQRLVLVAAFASLGGGILASTAMPEPAIAASSVSPLVPDSPLACCAPVGSRG</sequence>
<keyword evidence="1" id="KW-0812">Transmembrane</keyword>
<gene>
    <name evidence="2" type="ORF">D2V04_14745</name>
</gene>
<proteinExistence type="predicted"/>
<feature type="transmembrane region" description="Helical" evidence="1">
    <location>
        <begin position="55"/>
        <end position="74"/>
    </location>
</feature>
<protein>
    <submittedName>
        <fullName evidence="2">Uncharacterized protein</fullName>
    </submittedName>
</protein>
<name>A0A418NCP9_9SPHN</name>
<evidence type="ECO:0000313" key="3">
    <source>
        <dbReference type="Proteomes" id="UP000285092"/>
    </source>
</evidence>
<evidence type="ECO:0000313" key="2">
    <source>
        <dbReference type="EMBL" id="RIV75555.1"/>
    </source>
</evidence>
<keyword evidence="3" id="KW-1185">Reference proteome</keyword>
<comment type="caution">
    <text evidence="2">The sequence shown here is derived from an EMBL/GenBank/DDBJ whole genome shotgun (WGS) entry which is preliminary data.</text>
</comment>
<dbReference type="Proteomes" id="UP000285092">
    <property type="component" value="Unassembled WGS sequence"/>
</dbReference>
<reference evidence="2 3" key="1">
    <citation type="submission" date="2018-08" db="EMBL/GenBank/DDBJ databases">
        <title>Altererythrobacter sp.Ery1 and Ery12, the genome sequencing of novel strains in genus Alterythrobacter.</title>
        <authorList>
            <person name="Cheng H."/>
            <person name="Wu Y.-H."/>
            <person name="Fang C."/>
            <person name="Xu X.-W."/>
        </authorList>
    </citation>
    <scope>NUCLEOTIDE SEQUENCE [LARGE SCALE GENOMIC DNA]</scope>
    <source>
        <strain evidence="2 3">Ery1</strain>
    </source>
</reference>
<keyword evidence="1" id="KW-1133">Transmembrane helix</keyword>
<accession>A0A418NCP9</accession>
<organism evidence="2 3">
    <name type="scientific">Pelagerythrobacter aerophilus</name>
    <dbReference type="NCBI Taxonomy" id="2306995"/>
    <lineage>
        <taxon>Bacteria</taxon>
        <taxon>Pseudomonadati</taxon>
        <taxon>Pseudomonadota</taxon>
        <taxon>Alphaproteobacteria</taxon>
        <taxon>Sphingomonadales</taxon>
        <taxon>Erythrobacteraceae</taxon>
        <taxon>Pelagerythrobacter</taxon>
    </lineage>
</organism>
<dbReference type="EMBL" id="QXFK01000019">
    <property type="protein sequence ID" value="RIV75555.1"/>
    <property type="molecule type" value="Genomic_DNA"/>
</dbReference>
<evidence type="ECO:0000256" key="1">
    <source>
        <dbReference type="SAM" id="Phobius"/>
    </source>
</evidence>
<keyword evidence="1" id="KW-0472">Membrane</keyword>